<keyword evidence="2" id="KW-0732">Signal</keyword>
<feature type="chain" id="PRO_5046668895" evidence="2">
    <location>
        <begin position="22"/>
        <end position="74"/>
    </location>
</feature>
<evidence type="ECO:0000313" key="3">
    <source>
        <dbReference type="EMBL" id="MCV2370413.1"/>
    </source>
</evidence>
<sequence>MNTTRHYQFLTTLLTALGAIAASAVLGMNLADQAATQQKVDKRLAREMTAQAQELQQEQPQKLPPVLIAGRRQA</sequence>
<proteinExistence type="predicted"/>
<feature type="compositionally biased region" description="Low complexity" evidence="1">
    <location>
        <begin position="51"/>
        <end position="61"/>
    </location>
</feature>
<comment type="caution">
    <text evidence="3">The sequence shown here is derived from an EMBL/GenBank/DDBJ whole genome shotgun (WGS) entry which is preliminary data.</text>
</comment>
<gene>
    <name evidence="3" type="ORF">LNV07_20220</name>
</gene>
<protein>
    <submittedName>
        <fullName evidence="3">Uncharacterized protein</fullName>
    </submittedName>
</protein>
<evidence type="ECO:0000256" key="2">
    <source>
        <dbReference type="SAM" id="SignalP"/>
    </source>
</evidence>
<accession>A0ABT2YK32</accession>
<name>A0ABT2YK32_9BURK</name>
<organism evidence="3 4">
    <name type="scientific">Roseateles oligotrophus</name>
    <dbReference type="NCBI Taxonomy" id="1769250"/>
    <lineage>
        <taxon>Bacteria</taxon>
        <taxon>Pseudomonadati</taxon>
        <taxon>Pseudomonadota</taxon>
        <taxon>Betaproteobacteria</taxon>
        <taxon>Burkholderiales</taxon>
        <taxon>Sphaerotilaceae</taxon>
        <taxon>Roseateles</taxon>
    </lineage>
</organism>
<evidence type="ECO:0000256" key="1">
    <source>
        <dbReference type="SAM" id="MobiDB-lite"/>
    </source>
</evidence>
<feature type="region of interest" description="Disordered" evidence="1">
    <location>
        <begin position="51"/>
        <end position="74"/>
    </location>
</feature>
<reference evidence="3 4" key="1">
    <citation type="submission" date="2021-11" db="EMBL/GenBank/DDBJ databases">
        <authorList>
            <person name="Liang Q."/>
            <person name="Mou H."/>
            <person name="Liu Z."/>
        </authorList>
    </citation>
    <scope>NUCLEOTIDE SEQUENCE [LARGE SCALE GENOMIC DNA]</scope>
    <source>
        <strain evidence="3 4">CHU3</strain>
    </source>
</reference>
<dbReference type="EMBL" id="JAJIRN010000009">
    <property type="protein sequence ID" value="MCV2370413.1"/>
    <property type="molecule type" value="Genomic_DNA"/>
</dbReference>
<dbReference type="RefSeq" id="WP_263572999.1">
    <property type="nucleotide sequence ID" value="NZ_JAJIRN010000009.1"/>
</dbReference>
<evidence type="ECO:0000313" key="4">
    <source>
        <dbReference type="Proteomes" id="UP001209701"/>
    </source>
</evidence>
<dbReference type="Proteomes" id="UP001209701">
    <property type="component" value="Unassembled WGS sequence"/>
</dbReference>
<keyword evidence="4" id="KW-1185">Reference proteome</keyword>
<feature type="signal peptide" evidence="2">
    <location>
        <begin position="1"/>
        <end position="21"/>
    </location>
</feature>